<gene>
    <name evidence="1" type="ORF">RJ641_022020</name>
</gene>
<evidence type="ECO:0000313" key="2">
    <source>
        <dbReference type="Proteomes" id="UP001370490"/>
    </source>
</evidence>
<sequence>MVRNSGVLGIEKPHRSILNLVIKLYRGDDTVGEEDVGHGHTALKELPEIYNRARERRPCSLHVVSSQAAQVTETVVWEDFGFEDRGLFPWRTICLAPSKLLSLTEKLLWPEIQVKTAYRKGNHPSE</sequence>
<proteinExistence type="predicted"/>
<comment type="caution">
    <text evidence="1">The sequence shown here is derived from an EMBL/GenBank/DDBJ whole genome shotgun (WGS) entry which is preliminary data.</text>
</comment>
<reference evidence="1 2" key="1">
    <citation type="submission" date="2023-12" db="EMBL/GenBank/DDBJ databases">
        <title>A high-quality genome assembly for Dillenia turbinata (Dilleniales).</title>
        <authorList>
            <person name="Chanderbali A."/>
        </authorList>
    </citation>
    <scope>NUCLEOTIDE SEQUENCE [LARGE SCALE GENOMIC DNA]</scope>
    <source>
        <strain evidence="1">LSX21</strain>
        <tissue evidence="1">Leaf</tissue>
    </source>
</reference>
<dbReference type="AlphaFoldDB" id="A0AAN8YRB5"/>
<dbReference type="Proteomes" id="UP001370490">
    <property type="component" value="Unassembled WGS sequence"/>
</dbReference>
<dbReference type="EMBL" id="JBAMMX010000027">
    <property type="protein sequence ID" value="KAK6912419.1"/>
    <property type="molecule type" value="Genomic_DNA"/>
</dbReference>
<organism evidence="1 2">
    <name type="scientific">Dillenia turbinata</name>
    <dbReference type="NCBI Taxonomy" id="194707"/>
    <lineage>
        <taxon>Eukaryota</taxon>
        <taxon>Viridiplantae</taxon>
        <taxon>Streptophyta</taxon>
        <taxon>Embryophyta</taxon>
        <taxon>Tracheophyta</taxon>
        <taxon>Spermatophyta</taxon>
        <taxon>Magnoliopsida</taxon>
        <taxon>eudicotyledons</taxon>
        <taxon>Gunneridae</taxon>
        <taxon>Pentapetalae</taxon>
        <taxon>Dilleniales</taxon>
        <taxon>Dilleniaceae</taxon>
        <taxon>Dillenia</taxon>
    </lineage>
</organism>
<accession>A0AAN8YRB5</accession>
<keyword evidence="2" id="KW-1185">Reference proteome</keyword>
<name>A0AAN8YRB5_9MAGN</name>
<evidence type="ECO:0000313" key="1">
    <source>
        <dbReference type="EMBL" id="KAK6912419.1"/>
    </source>
</evidence>
<protein>
    <submittedName>
        <fullName evidence="1">Uncharacterized protein</fullName>
    </submittedName>
</protein>